<keyword evidence="14" id="KW-0333">Golgi apparatus</keyword>
<evidence type="ECO:0000256" key="4">
    <source>
        <dbReference type="ARBA" id="ARBA00004613"/>
    </source>
</evidence>
<dbReference type="GO" id="GO:0046872">
    <property type="term" value="F:metal ion binding"/>
    <property type="evidence" value="ECO:0007669"/>
    <property type="project" value="UniProtKB-KW"/>
</dbReference>
<dbReference type="EMBL" id="UINC01002225">
    <property type="protein sequence ID" value="SUZ94334.1"/>
    <property type="molecule type" value="Genomic_DNA"/>
</dbReference>
<dbReference type="GO" id="GO:0005783">
    <property type="term" value="C:endoplasmic reticulum"/>
    <property type="evidence" value="ECO:0007669"/>
    <property type="project" value="UniProtKB-SubCell"/>
</dbReference>
<keyword evidence="16" id="KW-0865">Zymogen</keyword>
<comment type="subcellular location">
    <subcellularLocation>
        <location evidence="1">Endoplasmic reticulum</location>
    </subcellularLocation>
    <subcellularLocation>
        <location evidence="3">Golgi apparatus</location>
    </subcellularLocation>
    <subcellularLocation>
        <location evidence="2">Lysosome</location>
    </subcellularLocation>
    <subcellularLocation>
        <location evidence="4">Secreted</location>
    </subcellularLocation>
</comment>
<dbReference type="GO" id="GO:0005764">
    <property type="term" value="C:lysosome"/>
    <property type="evidence" value="ECO:0007669"/>
    <property type="project" value="UniProtKB-SubCell"/>
</dbReference>
<dbReference type="Gene3D" id="3.40.630.10">
    <property type="entry name" value="Zn peptidases"/>
    <property type="match status" value="1"/>
</dbReference>
<keyword evidence="9" id="KW-0479">Metal-binding</keyword>
<dbReference type="PANTHER" id="PTHR12053:SF3">
    <property type="entry name" value="CARBOXYPEPTIDASE Q"/>
    <property type="match status" value="1"/>
</dbReference>
<evidence type="ECO:0000256" key="17">
    <source>
        <dbReference type="ARBA" id="ARBA00023180"/>
    </source>
</evidence>
<evidence type="ECO:0000256" key="16">
    <source>
        <dbReference type="ARBA" id="ARBA00023145"/>
    </source>
</evidence>
<dbReference type="SUPFAM" id="SSF53187">
    <property type="entry name" value="Zn-dependent exopeptidases"/>
    <property type="match status" value="1"/>
</dbReference>
<dbReference type="Gene3D" id="3.50.30.30">
    <property type="match status" value="1"/>
</dbReference>
<gene>
    <name evidence="23" type="ORF">METZ01_LOCUS47188</name>
</gene>
<evidence type="ECO:0000256" key="3">
    <source>
        <dbReference type="ARBA" id="ARBA00004555"/>
    </source>
</evidence>
<dbReference type="GO" id="GO:0005794">
    <property type="term" value="C:Golgi apparatus"/>
    <property type="evidence" value="ECO:0007669"/>
    <property type="project" value="UniProtKB-SubCell"/>
</dbReference>
<protein>
    <recommendedName>
        <fullName evidence="5">Carboxypeptidase Q</fullName>
    </recommendedName>
    <alternativeName>
        <fullName evidence="20">Plasma glutamate carboxypeptidase</fullName>
    </alternativeName>
</protein>
<evidence type="ECO:0000256" key="14">
    <source>
        <dbReference type="ARBA" id="ARBA00023034"/>
    </source>
</evidence>
<keyword evidence="17" id="KW-0325">Glycoprotein</keyword>
<feature type="domain" description="Peptidase M28" evidence="22">
    <location>
        <begin position="289"/>
        <end position="472"/>
    </location>
</feature>
<evidence type="ECO:0000256" key="13">
    <source>
        <dbReference type="ARBA" id="ARBA00022833"/>
    </source>
</evidence>
<dbReference type="GO" id="GO:0005576">
    <property type="term" value="C:extracellular region"/>
    <property type="evidence" value="ECO:0007669"/>
    <property type="project" value="UniProtKB-SubCell"/>
</dbReference>
<comment type="subunit">
    <text evidence="19">Homodimer. The monomeric form is inactive while the homodimer is active.</text>
</comment>
<evidence type="ECO:0000256" key="8">
    <source>
        <dbReference type="ARBA" id="ARBA00022670"/>
    </source>
</evidence>
<dbReference type="InterPro" id="IPR039866">
    <property type="entry name" value="CPQ"/>
</dbReference>
<feature type="region of interest" description="Disordered" evidence="21">
    <location>
        <begin position="505"/>
        <end position="528"/>
    </location>
</feature>
<organism evidence="23">
    <name type="scientific">marine metagenome</name>
    <dbReference type="NCBI Taxonomy" id="408172"/>
    <lineage>
        <taxon>unclassified sequences</taxon>
        <taxon>metagenomes</taxon>
        <taxon>ecological metagenomes</taxon>
    </lineage>
</organism>
<dbReference type="AlphaFoldDB" id="A0A381RSZ0"/>
<evidence type="ECO:0000256" key="6">
    <source>
        <dbReference type="ARBA" id="ARBA00022525"/>
    </source>
</evidence>
<evidence type="ECO:0000256" key="7">
    <source>
        <dbReference type="ARBA" id="ARBA00022645"/>
    </source>
</evidence>
<evidence type="ECO:0000256" key="1">
    <source>
        <dbReference type="ARBA" id="ARBA00004240"/>
    </source>
</evidence>
<name>A0A381RSZ0_9ZZZZ</name>
<keyword evidence="11" id="KW-0378">Hydrolase</keyword>
<evidence type="ECO:0000256" key="12">
    <source>
        <dbReference type="ARBA" id="ARBA00022824"/>
    </source>
</evidence>
<evidence type="ECO:0000259" key="22">
    <source>
        <dbReference type="Pfam" id="PF04389"/>
    </source>
</evidence>
<keyword evidence="13" id="KW-0862">Zinc</keyword>
<keyword evidence="12" id="KW-0256">Endoplasmic reticulum</keyword>
<evidence type="ECO:0000256" key="20">
    <source>
        <dbReference type="ARBA" id="ARBA00033328"/>
    </source>
</evidence>
<keyword evidence="18" id="KW-0458">Lysosome</keyword>
<dbReference type="InterPro" id="IPR007484">
    <property type="entry name" value="Peptidase_M28"/>
</dbReference>
<evidence type="ECO:0000256" key="21">
    <source>
        <dbReference type="SAM" id="MobiDB-lite"/>
    </source>
</evidence>
<keyword evidence="7" id="KW-0121">Carboxypeptidase</keyword>
<dbReference type="Pfam" id="PF04389">
    <property type="entry name" value="Peptidase_M28"/>
    <property type="match status" value="1"/>
</dbReference>
<dbReference type="GO" id="GO:0070573">
    <property type="term" value="F:metallodipeptidase activity"/>
    <property type="evidence" value="ECO:0007669"/>
    <property type="project" value="InterPro"/>
</dbReference>
<dbReference type="GO" id="GO:0006508">
    <property type="term" value="P:proteolysis"/>
    <property type="evidence" value="ECO:0007669"/>
    <property type="project" value="UniProtKB-KW"/>
</dbReference>
<keyword evidence="10" id="KW-0732">Signal</keyword>
<dbReference type="PANTHER" id="PTHR12053">
    <property type="entry name" value="PROTEASE FAMILY M28 PLASMA GLUTAMATE CARBOXYPEPTIDASE-RELATED"/>
    <property type="match status" value="1"/>
</dbReference>
<keyword evidence="15" id="KW-0482">Metalloprotease</keyword>
<proteinExistence type="predicted"/>
<keyword evidence="6" id="KW-0964">Secreted</keyword>
<accession>A0A381RSZ0</accession>
<evidence type="ECO:0000256" key="2">
    <source>
        <dbReference type="ARBA" id="ARBA00004371"/>
    </source>
</evidence>
<evidence type="ECO:0000256" key="19">
    <source>
        <dbReference type="ARBA" id="ARBA00025833"/>
    </source>
</evidence>
<keyword evidence="8" id="KW-0645">Protease</keyword>
<evidence type="ECO:0000256" key="15">
    <source>
        <dbReference type="ARBA" id="ARBA00023049"/>
    </source>
</evidence>
<evidence type="ECO:0000256" key="10">
    <source>
        <dbReference type="ARBA" id="ARBA00022729"/>
    </source>
</evidence>
<evidence type="ECO:0000256" key="5">
    <source>
        <dbReference type="ARBA" id="ARBA00014116"/>
    </source>
</evidence>
<sequence>MKKLILILCLFTSFSAISQYRFPQNNDVDYDDPAFETVKEIIDEARNSSQLEVLAHELLDVVGPRLTGTPQMKQAADWAIKKYTGWGINAELHEFGEWAGWERGITHIDMTSPRIRTLSGRQLAYSPSTSEEGITGEIVFIPEVENKQEFADWLETIKGKFVLSSMYQPSGRPDYNWEKFATEESLQKIRNERKDAARKWSANFRKSGANRRRINSTLEEAGAIGLLSNNWAGGFGANRVFSAGTKNIPNIDLDLEDYTMLYRMVKSGVNPKIKVVSTSKDLGTVPTFNTLAMIKGVEKPEEYVILSAHFDSWDGATGATDNGTGTIVMMEAMRILKAVYPNPKRTILVGHWGFEEGGLNGSRAFVEDFPDIVKNTQALFNQDNGTGRVINISGQGFLNSYEYVSRWLSPVPSEIKKHIKTTFPGMPGGGGSDYASFLAVGVPAFSLSSLDWSYRDYTWHTNIDTYDKIVFDDVRSNVILTAILAYMASEDKNKASREKRVMPINPRTGKEVPWPSTRNPRRERAEIF</sequence>
<evidence type="ECO:0000256" key="18">
    <source>
        <dbReference type="ARBA" id="ARBA00023228"/>
    </source>
</evidence>
<reference evidence="23" key="1">
    <citation type="submission" date="2018-05" db="EMBL/GenBank/DDBJ databases">
        <authorList>
            <person name="Lanie J.A."/>
            <person name="Ng W.-L."/>
            <person name="Kazmierczak K.M."/>
            <person name="Andrzejewski T.M."/>
            <person name="Davidsen T.M."/>
            <person name="Wayne K.J."/>
            <person name="Tettelin H."/>
            <person name="Glass J.I."/>
            <person name="Rusch D."/>
            <person name="Podicherti R."/>
            <person name="Tsui H.-C.T."/>
            <person name="Winkler M.E."/>
        </authorList>
    </citation>
    <scope>NUCLEOTIDE SEQUENCE</scope>
</reference>
<evidence type="ECO:0000256" key="9">
    <source>
        <dbReference type="ARBA" id="ARBA00022723"/>
    </source>
</evidence>
<evidence type="ECO:0000313" key="23">
    <source>
        <dbReference type="EMBL" id="SUZ94334.1"/>
    </source>
</evidence>
<evidence type="ECO:0000256" key="11">
    <source>
        <dbReference type="ARBA" id="ARBA00022801"/>
    </source>
</evidence>
<dbReference type="GO" id="GO:0004180">
    <property type="term" value="F:carboxypeptidase activity"/>
    <property type="evidence" value="ECO:0007669"/>
    <property type="project" value="UniProtKB-KW"/>
</dbReference>